<dbReference type="PROSITE" id="PS00455">
    <property type="entry name" value="AMP_BINDING"/>
    <property type="match status" value="1"/>
</dbReference>
<dbReference type="InterPro" id="IPR020845">
    <property type="entry name" value="AMP-binding_CS"/>
</dbReference>
<dbReference type="InterPro" id="IPR000873">
    <property type="entry name" value="AMP-dep_synth/lig_dom"/>
</dbReference>
<evidence type="ECO:0000313" key="4">
    <source>
        <dbReference type="Proteomes" id="UP000799437"/>
    </source>
</evidence>
<accession>A0A6A6VYV7</accession>
<dbReference type="InterPro" id="IPR025110">
    <property type="entry name" value="AMP-bd_C"/>
</dbReference>
<evidence type="ECO:0000313" key="3">
    <source>
        <dbReference type="EMBL" id="KAF2754870.1"/>
    </source>
</evidence>
<protein>
    <submittedName>
        <fullName evidence="3">4-coumarate-CoA ligase</fullName>
    </submittedName>
</protein>
<sequence length="555" mass="61852">MPQHSPFKIEIPAKDILSYLFPENKESSDQPIWIDAAEPDRSLSPKQLLQWSKRLGVGLQKLGMHEGDVVMTFATNHIFVPVAYLGVSASGCIFSGCNPAYSVSEIVYQVENTGAKVILVDPALLGSALPAIDKARFPRDKVFLFNDVECQTTQGIRDWRSMIGSPDEAKHWTWRAINGDACATTTAVINYSSGTTGLPKGVMISHQNVIANIEQSIYMRDLEQDYTPKTKPTERWLGFLPLYHAYGQLWSIGAACKLLTPCFFMRTFSFSSFLCHIQTHRITHIQTAPPVLVMLAKRPETVSYDISSLVNILCGAAPLSAELQNEVSTKCNVQVVQTWGMTELTCSMLHVPGGLDDRSGSVGHIDPNASVKLISDDGREVGVGERGEVLVKGPNVCLGYWRNAQATRELFDDDGYMRTGDVAVRNERGWYWIVDRKKELIKVKGFQVAPAELEALLLEHPDVADAAVCALQLDHEELPRGYLVLQENVKGRMTEEDIHTWLNQRVAKHKRLLGGIQFINEVPKSPSGKIQRKVLKEWAAKDAHDFVRTRARAKL</sequence>
<dbReference type="Pfam" id="PF00501">
    <property type="entry name" value="AMP-binding"/>
    <property type="match status" value="1"/>
</dbReference>
<dbReference type="Proteomes" id="UP000799437">
    <property type="component" value="Unassembled WGS sequence"/>
</dbReference>
<keyword evidence="4" id="KW-1185">Reference proteome</keyword>
<dbReference type="OrthoDB" id="6509636at2759"/>
<organism evidence="3 4">
    <name type="scientific">Pseudovirgaria hyperparasitica</name>
    <dbReference type="NCBI Taxonomy" id="470096"/>
    <lineage>
        <taxon>Eukaryota</taxon>
        <taxon>Fungi</taxon>
        <taxon>Dikarya</taxon>
        <taxon>Ascomycota</taxon>
        <taxon>Pezizomycotina</taxon>
        <taxon>Dothideomycetes</taxon>
        <taxon>Dothideomycetes incertae sedis</taxon>
        <taxon>Acrospermales</taxon>
        <taxon>Acrospermaceae</taxon>
        <taxon>Pseudovirgaria</taxon>
    </lineage>
</organism>
<dbReference type="RefSeq" id="XP_033597321.1">
    <property type="nucleotide sequence ID" value="XM_033744640.1"/>
</dbReference>
<gene>
    <name evidence="3" type="ORF">EJ05DRAFT_479279</name>
</gene>
<name>A0A6A6VYV7_9PEZI</name>
<dbReference type="AlphaFoldDB" id="A0A6A6VYV7"/>
<evidence type="ECO:0000259" key="1">
    <source>
        <dbReference type="Pfam" id="PF00501"/>
    </source>
</evidence>
<dbReference type="InterPro" id="IPR045851">
    <property type="entry name" value="AMP-bd_C_sf"/>
</dbReference>
<dbReference type="CDD" id="cd05911">
    <property type="entry name" value="Firefly_Luc_like"/>
    <property type="match status" value="1"/>
</dbReference>
<dbReference type="Gene3D" id="3.40.50.12780">
    <property type="entry name" value="N-terminal domain of ligase-like"/>
    <property type="match status" value="1"/>
</dbReference>
<reference evidence="3" key="1">
    <citation type="journal article" date="2020" name="Stud. Mycol.">
        <title>101 Dothideomycetes genomes: a test case for predicting lifestyles and emergence of pathogens.</title>
        <authorList>
            <person name="Haridas S."/>
            <person name="Albert R."/>
            <person name="Binder M."/>
            <person name="Bloem J."/>
            <person name="Labutti K."/>
            <person name="Salamov A."/>
            <person name="Andreopoulos B."/>
            <person name="Baker S."/>
            <person name="Barry K."/>
            <person name="Bills G."/>
            <person name="Bluhm B."/>
            <person name="Cannon C."/>
            <person name="Castanera R."/>
            <person name="Culley D."/>
            <person name="Daum C."/>
            <person name="Ezra D."/>
            <person name="Gonzalez J."/>
            <person name="Henrissat B."/>
            <person name="Kuo A."/>
            <person name="Liang C."/>
            <person name="Lipzen A."/>
            <person name="Lutzoni F."/>
            <person name="Magnuson J."/>
            <person name="Mondo S."/>
            <person name="Nolan M."/>
            <person name="Ohm R."/>
            <person name="Pangilinan J."/>
            <person name="Park H.-J."/>
            <person name="Ramirez L."/>
            <person name="Alfaro M."/>
            <person name="Sun H."/>
            <person name="Tritt A."/>
            <person name="Yoshinaga Y."/>
            <person name="Zwiers L.-H."/>
            <person name="Turgeon B."/>
            <person name="Goodwin S."/>
            <person name="Spatafora J."/>
            <person name="Crous P."/>
            <person name="Grigoriev I."/>
        </authorList>
    </citation>
    <scope>NUCLEOTIDE SEQUENCE</scope>
    <source>
        <strain evidence="3">CBS 121739</strain>
    </source>
</reference>
<proteinExistence type="predicted"/>
<dbReference type="Pfam" id="PF13193">
    <property type="entry name" value="AMP-binding_C"/>
    <property type="match status" value="1"/>
</dbReference>
<dbReference type="PANTHER" id="PTHR24096:SF194">
    <property type="entry name" value="AMP-DEPENDENT SYNTHETASE_LIGASE DOMAIN-CONTAINING PROTEIN"/>
    <property type="match status" value="1"/>
</dbReference>
<keyword evidence="3" id="KW-0436">Ligase</keyword>
<feature type="domain" description="AMP-binding enzyme C-terminal" evidence="2">
    <location>
        <begin position="452"/>
        <end position="529"/>
    </location>
</feature>
<dbReference type="GO" id="GO:0016405">
    <property type="term" value="F:CoA-ligase activity"/>
    <property type="evidence" value="ECO:0007669"/>
    <property type="project" value="TreeGrafter"/>
</dbReference>
<dbReference type="EMBL" id="ML996579">
    <property type="protein sequence ID" value="KAF2754870.1"/>
    <property type="molecule type" value="Genomic_DNA"/>
</dbReference>
<evidence type="ECO:0000259" key="2">
    <source>
        <dbReference type="Pfam" id="PF13193"/>
    </source>
</evidence>
<dbReference type="Gene3D" id="3.30.300.30">
    <property type="match status" value="1"/>
</dbReference>
<dbReference type="SUPFAM" id="SSF56801">
    <property type="entry name" value="Acetyl-CoA synthetase-like"/>
    <property type="match status" value="1"/>
</dbReference>
<dbReference type="GeneID" id="54485694"/>
<dbReference type="InterPro" id="IPR042099">
    <property type="entry name" value="ANL_N_sf"/>
</dbReference>
<dbReference type="PANTHER" id="PTHR24096">
    <property type="entry name" value="LONG-CHAIN-FATTY-ACID--COA LIGASE"/>
    <property type="match status" value="1"/>
</dbReference>
<feature type="domain" description="AMP-dependent synthetase/ligase" evidence="1">
    <location>
        <begin position="29"/>
        <end position="401"/>
    </location>
</feature>